<gene>
    <name evidence="3" type="ORF">EJK17_01730</name>
</gene>
<accession>A0A437SXA5</accession>
<dbReference type="GO" id="GO:0000270">
    <property type="term" value="P:peptidoglycan metabolic process"/>
    <property type="evidence" value="ECO:0007669"/>
    <property type="project" value="TreeGrafter"/>
</dbReference>
<feature type="transmembrane region" description="Helical" evidence="1">
    <location>
        <begin position="108"/>
        <end position="130"/>
    </location>
</feature>
<feature type="domain" description="DUF218" evidence="2">
    <location>
        <begin position="178"/>
        <end position="326"/>
    </location>
</feature>
<keyword evidence="4" id="KW-1185">Reference proteome</keyword>
<evidence type="ECO:0000313" key="3">
    <source>
        <dbReference type="EMBL" id="RVU71447.1"/>
    </source>
</evidence>
<dbReference type="GO" id="GO:0005886">
    <property type="term" value="C:plasma membrane"/>
    <property type="evidence" value="ECO:0007669"/>
    <property type="project" value="TreeGrafter"/>
</dbReference>
<keyword evidence="1" id="KW-0812">Transmembrane</keyword>
<dbReference type="EMBL" id="RXIA01000004">
    <property type="protein sequence ID" value="RVU71447.1"/>
    <property type="molecule type" value="Genomic_DNA"/>
</dbReference>
<dbReference type="GO" id="GO:0043164">
    <property type="term" value="P:Gram-negative-bacterium-type cell wall biogenesis"/>
    <property type="evidence" value="ECO:0007669"/>
    <property type="project" value="TreeGrafter"/>
</dbReference>
<feature type="transmembrane region" description="Helical" evidence="1">
    <location>
        <begin position="150"/>
        <end position="171"/>
    </location>
</feature>
<keyword evidence="1" id="KW-0472">Membrane</keyword>
<dbReference type="InterPro" id="IPR051599">
    <property type="entry name" value="Cell_Envelope_Assoc"/>
</dbReference>
<feature type="transmembrane region" description="Helical" evidence="1">
    <location>
        <begin position="14"/>
        <end position="33"/>
    </location>
</feature>
<dbReference type="Pfam" id="PF02698">
    <property type="entry name" value="DUF218"/>
    <property type="match status" value="1"/>
</dbReference>
<protein>
    <submittedName>
        <fullName evidence="3">YdcF family protein</fullName>
    </submittedName>
</protein>
<dbReference type="InterPro" id="IPR003848">
    <property type="entry name" value="DUF218"/>
</dbReference>
<sequence>MTTFLHFFENNREFTYFSILLTLALIIWLVCWLKEPRRLINGILFTVFILLLAIWFTIMVFSTHLKTLMSFYGFLVLAIMLLILLIAAFSWVFLFWNAYFVWKYESHTLPNLLTLILGIGIIIAWVIAIWDPSHYLPEWVKLILTSAPAIAIYLLFIMYNFLVNLILYQFVPRRYNQDYLIVLGAGLLKGRTVTPLLAGRINRAIQFAHKQVAKGRKMPKFIMSGGQGGDEKVAEAQAMAEYAMSRGIDPKQILLEKESKNTYQNMVYSKKIAIKDFGSENFKAKFFSNNYHIFRAGLFAKMAGLNANGVGCYTRFYFLPNAVIREFAGVFVMHKKRHFIVMGLIILFFVIQAFLQLIGLERFMLF</sequence>
<comment type="caution">
    <text evidence="3">The sequence shown here is derived from an EMBL/GenBank/DDBJ whole genome shotgun (WGS) entry which is preliminary data.</text>
</comment>
<name>A0A437SXA5_9LACO</name>
<feature type="transmembrane region" description="Helical" evidence="1">
    <location>
        <begin position="339"/>
        <end position="360"/>
    </location>
</feature>
<evidence type="ECO:0000313" key="4">
    <source>
        <dbReference type="Proteomes" id="UP000288291"/>
    </source>
</evidence>
<organism evidence="3 4">
    <name type="scientific">Lactobacillus xujianguonis</name>
    <dbReference type="NCBI Taxonomy" id="2495899"/>
    <lineage>
        <taxon>Bacteria</taxon>
        <taxon>Bacillati</taxon>
        <taxon>Bacillota</taxon>
        <taxon>Bacilli</taxon>
        <taxon>Lactobacillales</taxon>
        <taxon>Lactobacillaceae</taxon>
        <taxon>Lactobacillus</taxon>
    </lineage>
</organism>
<dbReference type="CDD" id="cd06259">
    <property type="entry name" value="YdcF-like"/>
    <property type="match status" value="1"/>
</dbReference>
<dbReference type="PANTHER" id="PTHR30336">
    <property type="entry name" value="INNER MEMBRANE PROTEIN, PROBABLE PERMEASE"/>
    <property type="match status" value="1"/>
</dbReference>
<dbReference type="InterPro" id="IPR014729">
    <property type="entry name" value="Rossmann-like_a/b/a_fold"/>
</dbReference>
<reference evidence="3 4" key="1">
    <citation type="submission" date="2018-12" db="EMBL/GenBank/DDBJ databases">
        <authorList>
            <person name="Meng J."/>
        </authorList>
    </citation>
    <scope>NUCLEOTIDE SEQUENCE [LARGE SCALE GENOMIC DNA]</scope>
    <source>
        <strain evidence="3 4">HT111-2</strain>
    </source>
</reference>
<dbReference type="RefSeq" id="WP_103660627.1">
    <property type="nucleotide sequence ID" value="NZ_ML136873.1"/>
</dbReference>
<evidence type="ECO:0000256" key="1">
    <source>
        <dbReference type="SAM" id="Phobius"/>
    </source>
</evidence>
<dbReference type="AlphaFoldDB" id="A0A437SXA5"/>
<feature type="transmembrane region" description="Helical" evidence="1">
    <location>
        <begin position="40"/>
        <end position="65"/>
    </location>
</feature>
<evidence type="ECO:0000259" key="2">
    <source>
        <dbReference type="Pfam" id="PF02698"/>
    </source>
</evidence>
<feature type="transmembrane region" description="Helical" evidence="1">
    <location>
        <begin position="71"/>
        <end position="96"/>
    </location>
</feature>
<dbReference type="Proteomes" id="UP000288291">
    <property type="component" value="Unassembled WGS sequence"/>
</dbReference>
<proteinExistence type="predicted"/>
<dbReference type="PANTHER" id="PTHR30336:SF18">
    <property type="entry name" value="MEMBRANE PROTEIN"/>
    <property type="match status" value="1"/>
</dbReference>
<keyword evidence="1" id="KW-1133">Transmembrane helix</keyword>
<dbReference type="Gene3D" id="3.40.50.620">
    <property type="entry name" value="HUPs"/>
    <property type="match status" value="1"/>
</dbReference>